<proteinExistence type="predicted"/>
<evidence type="ECO:0000313" key="3">
    <source>
        <dbReference type="EMBL" id="KAF3274446.1"/>
    </source>
</evidence>
<dbReference type="Proteomes" id="UP000474640">
    <property type="component" value="Unassembled WGS sequence"/>
</dbReference>
<gene>
    <name evidence="3" type="ORF">TWF970_007960</name>
</gene>
<evidence type="ECO:0000313" key="4">
    <source>
        <dbReference type="Proteomes" id="UP000474640"/>
    </source>
</evidence>
<feature type="signal peptide" evidence="2">
    <location>
        <begin position="1"/>
        <end position="16"/>
    </location>
</feature>
<dbReference type="EMBL" id="JAABOJ010000044">
    <property type="protein sequence ID" value="KAF3274446.1"/>
    <property type="molecule type" value="Genomic_DNA"/>
</dbReference>
<dbReference type="AlphaFoldDB" id="A0A7C8VAQ7"/>
<sequence length="99" mass="10240">MKITLCLLALLGAASAAPNPKNAAPPVPTYTPGVSPPADTTAAFNTDLAEAHHHQTAPKPIPACFRTVLPAAIPVIALLARTAEATIRNQCQQIKGILL</sequence>
<organism evidence="3 4">
    <name type="scientific">Orbilia oligospora</name>
    <name type="common">Nematode-trapping fungus</name>
    <name type="synonym">Arthrobotrys oligospora</name>
    <dbReference type="NCBI Taxonomy" id="2813651"/>
    <lineage>
        <taxon>Eukaryota</taxon>
        <taxon>Fungi</taxon>
        <taxon>Dikarya</taxon>
        <taxon>Ascomycota</taxon>
        <taxon>Pezizomycotina</taxon>
        <taxon>Orbiliomycetes</taxon>
        <taxon>Orbiliales</taxon>
        <taxon>Orbiliaceae</taxon>
        <taxon>Orbilia</taxon>
    </lineage>
</organism>
<evidence type="ECO:0000256" key="2">
    <source>
        <dbReference type="SAM" id="SignalP"/>
    </source>
</evidence>
<protein>
    <recommendedName>
        <fullName evidence="5">Hydrophobin</fullName>
    </recommendedName>
</protein>
<feature type="chain" id="PRO_5028929791" description="Hydrophobin" evidence="2">
    <location>
        <begin position="17"/>
        <end position="99"/>
    </location>
</feature>
<feature type="region of interest" description="Disordered" evidence="1">
    <location>
        <begin position="16"/>
        <end position="38"/>
    </location>
</feature>
<name>A0A7C8VAQ7_ORBOL</name>
<evidence type="ECO:0000256" key="1">
    <source>
        <dbReference type="SAM" id="MobiDB-lite"/>
    </source>
</evidence>
<reference evidence="3 4" key="1">
    <citation type="submission" date="2020-01" db="EMBL/GenBank/DDBJ databases">
        <authorList>
            <person name="Palmer J.M."/>
        </authorList>
    </citation>
    <scope>NUCLEOTIDE SEQUENCE [LARGE SCALE GENOMIC DNA]</scope>
    <source>
        <strain evidence="3 4">TWF970</strain>
    </source>
</reference>
<accession>A0A7C8VAQ7</accession>
<comment type="caution">
    <text evidence="3">The sequence shown here is derived from an EMBL/GenBank/DDBJ whole genome shotgun (WGS) entry which is preliminary data.</text>
</comment>
<evidence type="ECO:0008006" key="5">
    <source>
        <dbReference type="Google" id="ProtNLM"/>
    </source>
</evidence>
<keyword evidence="2" id="KW-0732">Signal</keyword>